<evidence type="ECO:0000313" key="2">
    <source>
        <dbReference type="EMBL" id="RDY59378.1"/>
    </source>
</evidence>
<feature type="transmembrane region" description="Helical" evidence="1">
    <location>
        <begin position="96"/>
        <end position="116"/>
    </location>
</feature>
<feature type="transmembrane region" description="Helical" evidence="1">
    <location>
        <begin position="122"/>
        <end position="141"/>
    </location>
</feature>
<accession>A0A371JPE1</accession>
<comment type="caution">
    <text evidence="2">The sequence shown here is derived from an EMBL/GenBank/DDBJ whole genome shotgun (WGS) entry which is preliminary data.</text>
</comment>
<dbReference type="Proteomes" id="UP000261828">
    <property type="component" value="Unassembled WGS sequence"/>
</dbReference>
<keyword evidence="1" id="KW-0472">Membrane</keyword>
<dbReference type="AlphaFoldDB" id="A0A371JPE1"/>
<sequence>MNGQKKQRNCTLDQIGPLGTSNVLIMSKSKLPKRKRKEVVIETLDDLLAITKQIDPWKPPTRAQFLLQLPYLSHEEQTYYGQKLSKSFSSCGCDSGAALGLFSLVAYITIIGFTSGSFGWKHLLFGLIVFSLASLIGKLTGLTRSNYRVKKIIRTLSNMENENYRLNN</sequence>
<dbReference type="EMBL" id="QTJX01000002">
    <property type="protein sequence ID" value="RDY59378.1"/>
    <property type="molecule type" value="Genomic_DNA"/>
</dbReference>
<proteinExistence type="predicted"/>
<keyword evidence="1" id="KW-0812">Transmembrane</keyword>
<keyword evidence="1" id="KW-1133">Transmembrane helix</keyword>
<protein>
    <submittedName>
        <fullName evidence="2">Uncharacterized protein</fullName>
    </submittedName>
</protein>
<gene>
    <name evidence="2" type="ORF">DX873_08295</name>
</gene>
<name>A0A371JPE1_9FLAO</name>
<keyword evidence="3" id="KW-1185">Reference proteome</keyword>
<evidence type="ECO:0000313" key="3">
    <source>
        <dbReference type="Proteomes" id="UP000261828"/>
    </source>
</evidence>
<organism evidence="2 3">
    <name type="scientific">Flagellimonas nanhaiensis</name>
    <dbReference type="NCBI Taxonomy" id="2292706"/>
    <lineage>
        <taxon>Bacteria</taxon>
        <taxon>Pseudomonadati</taxon>
        <taxon>Bacteroidota</taxon>
        <taxon>Flavobacteriia</taxon>
        <taxon>Flavobacteriales</taxon>
        <taxon>Flavobacteriaceae</taxon>
        <taxon>Flagellimonas</taxon>
    </lineage>
</organism>
<reference evidence="2 3" key="1">
    <citation type="submission" date="2018-08" db="EMBL/GenBank/DDBJ databases">
        <title>Muricauda nanhaiensis sp. nov., isolated from seawater of the South China Sea.</title>
        <authorList>
            <person name="Dang Y."/>
        </authorList>
    </citation>
    <scope>NUCLEOTIDE SEQUENCE [LARGE SCALE GENOMIC DNA]</scope>
    <source>
        <strain evidence="2 3">SM1704</strain>
    </source>
</reference>
<evidence type="ECO:0000256" key="1">
    <source>
        <dbReference type="SAM" id="Phobius"/>
    </source>
</evidence>